<proteinExistence type="predicted"/>
<reference evidence="2" key="2">
    <citation type="journal article" date="2021" name="Genome Biol. Evol.">
        <title>Developing a high-quality reference genome for a parasitic bivalve with doubly uniparental inheritance (Bivalvia: Unionida).</title>
        <authorList>
            <person name="Smith C.H."/>
        </authorList>
    </citation>
    <scope>NUCLEOTIDE SEQUENCE</scope>
    <source>
        <strain evidence="2">CHS0354</strain>
        <tissue evidence="2">Mantle</tissue>
    </source>
</reference>
<evidence type="ECO:0000256" key="1">
    <source>
        <dbReference type="SAM" id="Coils"/>
    </source>
</evidence>
<evidence type="ECO:0000313" key="3">
    <source>
        <dbReference type="Proteomes" id="UP001195483"/>
    </source>
</evidence>
<dbReference type="AlphaFoldDB" id="A0AAE0SAF3"/>
<dbReference type="EMBL" id="JAEAOA010002329">
    <property type="protein sequence ID" value="KAK3588341.1"/>
    <property type="molecule type" value="Genomic_DNA"/>
</dbReference>
<feature type="coiled-coil region" evidence="1">
    <location>
        <begin position="190"/>
        <end position="253"/>
    </location>
</feature>
<gene>
    <name evidence="2" type="ORF">CHS0354_040100</name>
</gene>
<dbReference type="PANTHER" id="PTHR35083:SF1">
    <property type="entry name" value="RGD1565685 PROTEIN"/>
    <property type="match status" value="1"/>
</dbReference>
<sequence>MCTPCRFDDKEYTNWIKCSRALTIFKDGLHDFIKTEVTSFHAHIQQTIVNIPCGSSAGSHCGFCTWRSIKLTEGQHGIWYINCKNKICDKWLSQILLKHNDPQNRNINWKNADISKWPTDGYEVAKVYMPKGQDKAKKLPDDFDAPAILSLLKFCAWFTQKIQTTSILSDQSEIYQKIKYFLANNPDIHDKNLSENIQALEKTVTALESKFEKKDKEIGRRITSMGANISGLKKGIKRKFKETEEKHQEIETKMTLMGKNIGGIKKGIKRIFKENEEKNQEIKTKITSMGKNISGIQKGIKRKFKETGEKHKEIKKKIILLGKNMKGIKKEVKRFTRK</sequence>
<keyword evidence="3" id="KW-1185">Reference proteome</keyword>
<protein>
    <submittedName>
        <fullName evidence="2">Uncharacterized protein</fullName>
    </submittedName>
</protein>
<reference evidence="2" key="3">
    <citation type="submission" date="2023-05" db="EMBL/GenBank/DDBJ databases">
        <authorList>
            <person name="Smith C.H."/>
        </authorList>
    </citation>
    <scope>NUCLEOTIDE SEQUENCE</scope>
    <source>
        <strain evidence="2">CHS0354</strain>
        <tissue evidence="2">Mantle</tissue>
    </source>
</reference>
<reference evidence="2" key="1">
    <citation type="journal article" date="2021" name="Genome Biol. Evol.">
        <title>A High-Quality Reference Genome for a Parasitic Bivalve with Doubly Uniparental Inheritance (Bivalvia: Unionida).</title>
        <authorList>
            <person name="Smith C.H."/>
        </authorList>
    </citation>
    <scope>NUCLEOTIDE SEQUENCE</scope>
    <source>
        <strain evidence="2">CHS0354</strain>
    </source>
</reference>
<accession>A0AAE0SAF3</accession>
<dbReference type="InterPro" id="IPR027897">
    <property type="entry name" value="DUF4559"/>
</dbReference>
<name>A0AAE0SAF3_9BIVA</name>
<keyword evidence="1" id="KW-0175">Coiled coil</keyword>
<evidence type="ECO:0000313" key="2">
    <source>
        <dbReference type="EMBL" id="KAK3588341.1"/>
    </source>
</evidence>
<dbReference type="PANTHER" id="PTHR35083">
    <property type="entry name" value="RGD1565685 PROTEIN"/>
    <property type="match status" value="1"/>
</dbReference>
<comment type="caution">
    <text evidence="2">The sequence shown here is derived from an EMBL/GenBank/DDBJ whole genome shotgun (WGS) entry which is preliminary data.</text>
</comment>
<dbReference type="Pfam" id="PF15112">
    <property type="entry name" value="DUF4559"/>
    <property type="match status" value="1"/>
</dbReference>
<organism evidence="2 3">
    <name type="scientific">Potamilus streckersoni</name>
    <dbReference type="NCBI Taxonomy" id="2493646"/>
    <lineage>
        <taxon>Eukaryota</taxon>
        <taxon>Metazoa</taxon>
        <taxon>Spiralia</taxon>
        <taxon>Lophotrochozoa</taxon>
        <taxon>Mollusca</taxon>
        <taxon>Bivalvia</taxon>
        <taxon>Autobranchia</taxon>
        <taxon>Heteroconchia</taxon>
        <taxon>Palaeoheterodonta</taxon>
        <taxon>Unionida</taxon>
        <taxon>Unionoidea</taxon>
        <taxon>Unionidae</taxon>
        <taxon>Ambleminae</taxon>
        <taxon>Lampsilini</taxon>
        <taxon>Potamilus</taxon>
    </lineage>
</organism>
<dbReference type="Proteomes" id="UP001195483">
    <property type="component" value="Unassembled WGS sequence"/>
</dbReference>